<keyword evidence="3" id="KW-1185">Reference proteome</keyword>
<proteinExistence type="predicted"/>
<dbReference type="Gene3D" id="2.70.70.10">
    <property type="entry name" value="Glucose Permease (Domain IIA)"/>
    <property type="match status" value="1"/>
</dbReference>
<dbReference type="PANTHER" id="PTHR21666:SF290">
    <property type="entry name" value="PEPTIDASE M23 DOMAIN PROTEIN"/>
    <property type="match status" value="1"/>
</dbReference>
<comment type="caution">
    <text evidence="2">The sequence shown here is derived from an EMBL/GenBank/DDBJ whole genome shotgun (WGS) entry which is preliminary data.</text>
</comment>
<accession>A0A3S1C3M4</accession>
<name>A0A3S1C3M4_9CYAN</name>
<dbReference type="AlphaFoldDB" id="A0A3S1C3M4"/>
<feature type="domain" description="M23ase beta-sheet core" evidence="1">
    <location>
        <begin position="201"/>
        <end position="299"/>
    </location>
</feature>
<dbReference type="GO" id="GO:0004222">
    <property type="term" value="F:metalloendopeptidase activity"/>
    <property type="evidence" value="ECO:0007669"/>
    <property type="project" value="TreeGrafter"/>
</dbReference>
<evidence type="ECO:0000259" key="1">
    <source>
        <dbReference type="Pfam" id="PF01551"/>
    </source>
</evidence>
<dbReference type="EMBL" id="RSCL01000046">
    <property type="protein sequence ID" value="RUS94695.1"/>
    <property type="molecule type" value="Genomic_DNA"/>
</dbReference>
<dbReference type="InterPro" id="IPR050570">
    <property type="entry name" value="Cell_wall_metabolism_enzyme"/>
</dbReference>
<dbReference type="InterPro" id="IPR011055">
    <property type="entry name" value="Dup_hybrid_motif"/>
</dbReference>
<organism evidence="2 3">
    <name type="scientific">Dulcicalothrix desertica PCC 7102</name>
    <dbReference type="NCBI Taxonomy" id="232991"/>
    <lineage>
        <taxon>Bacteria</taxon>
        <taxon>Bacillati</taxon>
        <taxon>Cyanobacteriota</taxon>
        <taxon>Cyanophyceae</taxon>
        <taxon>Nostocales</taxon>
        <taxon>Calotrichaceae</taxon>
        <taxon>Dulcicalothrix</taxon>
    </lineage>
</organism>
<dbReference type="PANTHER" id="PTHR21666">
    <property type="entry name" value="PEPTIDASE-RELATED"/>
    <property type="match status" value="1"/>
</dbReference>
<dbReference type="RefSeq" id="WP_127087171.1">
    <property type="nucleotide sequence ID" value="NZ_RSCL01000046.1"/>
</dbReference>
<dbReference type="Pfam" id="PF01551">
    <property type="entry name" value="Peptidase_M23"/>
    <property type="match status" value="1"/>
</dbReference>
<dbReference type="CDD" id="cd12797">
    <property type="entry name" value="M23_peptidase"/>
    <property type="match status" value="1"/>
</dbReference>
<reference evidence="2" key="2">
    <citation type="journal article" date="2019" name="Genome Biol. Evol.">
        <title>Day and night: Metabolic profiles and evolutionary relationships of six axenic non-marine cyanobacteria.</title>
        <authorList>
            <person name="Will S.E."/>
            <person name="Henke P."/>
            <person name="Boedeker C."/>
            <person name="Huang S."/>
            <person name="Brinkmann H."/>
            <person name="Rohde M."/>
            <person name="Jarek M."/>
            <person name="Friedl T."/>
            <person name="Seufert S."/>
            <person name="Schumacher M."/>
            <person name="Overmann J."/>
            <person name="Neumann-Schaal M."/>
            <person name="Petersen J."/>
        </authorList>
    </citation>
    <scope>NUCLEOTIDE SEQUENCE [LARGE SCALE GENOMIC DNA]</scope>
    <source>
        <strain evidence="2">PCC 7102</strain>
    </source>
</reference>
<sequence length="309" mass="33202">MTTTNRISNLSNQFNASIAGFKKVFSVASMTLAVAMPIVLSSPVKALQVQMTPQSPRLGDTISVIVSLDNPANGGNVTVSSGQETYTAYEIAPNKYRAFIPTTPLEKPGGRTVKVSGGGETKNLTLSIGTRKFPVQRINLPPGKAGVKATELELRRAREFREVRTPEKFWKGTFKRPNQGRMSTQYGVRRYYNGVFANDYYHRGLDYAGASGSAVVAPAAGRVVLVGTVAQGFKVHGNVIGVDHGQGVASIFMHLRQISVKEGDFVQPGQKIGTVGSTGASTGPHLHWGLYVNGKSVDPMPWLHGTAEK</sequence>
<gene>
    <name evidence="2" type="ORF">DSM106972_092300</name>
</gene>
<dbReference type="SUPFAM" id="SSF51261">
    <property type="entry name" value="Duplicated hybrid motif"/>
    <property type="match status" value="1"/>
</dbReference>
<dbReference type="OrthoDB" id="9805799at2"/>
<reference evidence="2" key="1">
    <citation type="submission" date="2018-12" db="EMBL/GenBank/DDBJ databases">
        <authorList>
            <person name="Will S."/>
            <person name="Neumann-Schaal M."/>
            <person name="Henke P."/>
        </authorList>
    </citation>
    <scope>NUCLEOTIDE SEQUENCE</scope>
    <source>
        <strain evidence="2">PCC 7102</strain>
    </source>
</reference>
<dbReference type="InterPro" id="IPR016047">
    <property type="entry name" value="M23ase_b-sheet_dom"/>
</dbReference>
<evidence type="ECO:0000313" key="2">
    <source>
        <dbReference type="EMBL" id="RUS94695.1"/>
    </source>
</evidence>
<dbReference type="Proteomes" id="UP000271624">
    <property type="component" value="Unassembled WGS sequence"/>
</dbReference>
<protein>
    <submittedName>
        <fullName evidence="2">Peptidase</fullName>
    </submittedName>
</protein>
<evidence type="ECO:0000313" key="3">
    <source>
        <dbReference type="Proteomes" id="UP000271624"/>
    </source>
</evidence>